<evidence type="ECO:0000256" key="2">
    <source>
        <dbReference type="ARBA" id="ARBA00004604"/>
    </source>
</evidence>
<reference evidence="12" key="1">
    <citation type="submission" date="2023-08" db="EMBL/GenBank/DDBJ databases">
        <title>Black Yeasts Isolated from many extreme environments.</title>
        <authorList>
            <person name="Coleine C."/>
            <person name="Stajich J.E."/>
            <person name="Selbmann L."/>
        </authorList>
    </citation>
    <scope>NUCLEOTIDE SEQUENCE</scope>
    <source>
        <strain evidence="12">CCFEE 5810</strain>
    </source>
</reference>
<feature type="region of interest" description="Disordered" evidence="10">
    <location>
        <begin position="78"/>
        <end position="197"/>
    </location>
</feature>
<comment type="subcellular location">
    <subcellularLocation>
        <location evidence="2">Nucleus</location>
        <location evidence="2">Nucleolus</location>
    </subcellularLocation>
</comment>
<dbReference type="Gene3D" id="3.30.70.330">
    <property type="match status" value="2"/>
</dbReference>
<evidence type="ECO:0000256" key="9">
    <source>
        <dbReference type="PROSITE-ProRule" id="PRU00176"/>
    </source>
</evidence>
<feature type="domain" description="RRM" evidence="11">
    <location>
        <begin position="324"/>
        <end position="429"/>
    </location>
</feature>
<evidence type="ECO:0000256" key="10">
    <source>
        <dbReference type="SAM" id="MobiDB-lite"/>
    </source>
</evidence>
<dbReference type="PROSITE" id="PS50102">
    <property type="entry name" value="RRM"/>
    <property type="match status" value="1"/>
</dbReference>
<dbReference type="InterPro" id="IPR000504">
    <property type="entry name" value="RRM_dom"/>
</dbReference>
<dbReference type="InterPro" id="IPR012677">
    <property type="entry name" value="Nucleotide-bd_a/b_plait_sf"/>
</dbReference>
<dbReference type="Proteomes" id="UP001310594">
    <property type="component" value="Unassembled WGS sequence"/>
</dbReference>
<dbReference type="InterPro" id="IPR035979">
    <property type="entry name" value="RBD_domain_sf"/>
</dbReference>
<gene>
    <name evidence="12" type="primary">NOP12</name>
    <name evidence="12" type="ORF">LTR97_009752</name>
</gene>
<name>A0AAN7VP47_9PEZI</name>
<keyword evidence="6" id="KW-0698">rRNA processing</keyword>
<evidence type="ECO:0000313" key="12">
    <source>
        <dbReference type="EMBL" id="KAK5694131.1"/>
    </source>
</evidence>
<feature type="region of interest" description="Disordered" evidence="10">
    <location>
        <begin position="1"/>
        <end position="36"/>
    </location>
</feature>
<feature type="compositionally biased region" description="Basic and acidic residues" evidence="10">
    <location>
        <begin position="482"/>
        <end position="491"/>
    </location>
</feature>
<feature type="compositionally biased region" description="Basic residues" evidence="10">
    <location>
        <begin position="537"/>
        <end position="550"/>
    </location>
</feature>
<evidence type="ECO:0000256" key="5">
    <source>
        <dbReference type="ARBA" id="ARBA00022517"/>
    </source>
</evidence>
<feature type="region of interest" description="Disordered" evidence="10">
    <location>
        <begin position="428"/>
        <end position="566"/>
    </location>
</feature>
<feature type="compositionally biased region" description="Basic residues" evidence="10">
    <location>
        <begin position="15"/>
        <end position="28"/>
    </location>
</feature>
<evidence type="ECO:0000256" key="4">
    <source>
        <dbReference type="ARBA" id="ARBA00015520"/>
    </source>
</evidence>
<sequence>MAEKVKKSDRDGVSKKPKGEKKDKSAKKEKKEQKDAAAKAFTLLADDKAVDPALSSLFAAQPAPSPFLAAPIEPEEWEEAEIGSGVEIHEPTTSQDDPVLLDKATKIAEGAVPDRKRKRKRKDADEDLEASYLDRLARDDERDAVKRRKGDVTESATEVEEDATIPDAPTADSDDEIDDDAASPPPQHETQQTADDDVLKANRTVFLGNVAISAITSKTARKTLISHLGSVFDELPTPKEKDVKHKVESIRFRSTPYAPAIPKKAAFARKEVMDATTKSTNAYAVYSSPQLAREAAKRLNGTTVLDRHIRVDEIAHPAATDHRRCVFVGNLGFVDDETNIQQANEDEGREVRKKGKEPSDVEEGLWRTFSKCGNVESVRVIRDSTTRVGKGIAYVQFEDANAVEAALLYDEKKFPPMLPRKLRVTRAKAVKRNAKPGSGRPTHRTPNATGYQRKVTGEERSQAGRAGKLFGRAGAAKMRKPGRGDPMHRADNPNNTKLGDGTTRADTFKRPEDFVFEGHRATSKSGKTGLKLGGKPKGAKKGKPTTRSAKRGSTFKAGGSKKKTAA</sequence>
<dbReference type="PANTHER" id="PTHR23236">
    <property type="entry name" value="EUKARYOTIC TRANSLATION INITIATION FACTOR 4B/4H"/>
    <property type="match status" value="1"/>
</dbReference>
<evidence type="ECO:0000256" key="1">
    <source>
        <dbReference type="ARBA" id="ARBA00002475"/>
    </source>
</evidence>
<feature type="compositionally biased region" description="Basic and acidic residues" evidence="10">
    <location>
        <begin position="506"/>
        <end position="520"/>
    </location>
</feature>
<dbReference type="Pfam" id="PF00076">
    <property type="entry name" value="RRM_1"/>
    <property type="match status" value="1"/>
</dbReference>
<comment type="similarity">
    <text evidence="3">Belongs to the RRM RBM34 family.</text>
</comment>
<keyword evidence="7 9" id="KW-0694">RNA-binding</keyword>
<comment type="caution">
    <text evidence="12">The sequence shown here is derived from an EMBL/GenBank/DDBJ whole genome shotgun (WGS) entry which is preliminary data.</text>
</comment>
<proteinExistence type="inferred from homology"/>
<dbReference type="SUPFAM" id="SSF54928">
    <property type="entry name" value="RNA-binding domain, RBD"/>
    <property type="match status" value="2"/>
</dbReference>
<comment type="function">
    <text evidence="1">Involved in pre-25S rRNA processing.</text>
</comment>
<keyword evidence="5" id="KW-0690">Ribosome biogenesis</keyword>
<evidence type="ECO:0000256" key="6">
    <source>
        <dbReference type="ARBA" id="ARBA00022552"/>
    </source>
</evidence>
<evidence type="ECO:0000259" key="11">
    <source>
        <dbReference type="PROSITE" id="PS50102"/>
    </source>
</evidence>
<dbReference type="AlphaFoldDB" id="A0AAN7VP47"/>
<dbReference type="GO" id="GO:0000463">
    <property type="term" value="P:maturation of LSU-rRNA from tricistronic rRNA transcript (SSU-rRNA, 5.8S rRNA, LSU-rRNA)"/>
    <property type="evidence" value="ECO:0007669"/>
    <property type="project" value="TreeGrafter"/>
</dbReference>
<dbReference type="PANTHER" id="PTHR23236:SF25">
    <property type="entry name" value="RNA-BINDING PROTEIN 34"/>
    <property type="match status" value="1"/>
</dbReference>
<keyword evidence="8" id="KW-0539">Nucleus</keyword>
<protein>
    <recommendedName>
        <fullName evidence="4">Nucleolar protein 12</fullName>
    </recommendedName>
</protein>
<accession>A0AAN7VP47</accession>
<evidence type="ECO:0000256" key="3">
    <source>
        <dbReference type="ARBA" id="ARBA00007077"/>
    </source>
</evidence>
<dbReference type="SMART" id="SM00360">
    <property type="entry name" value="RRM"/>
    <property type="match status" value="2"/>
</dbReference>
<evidence type="ECO:0000313" key="13">
    <source>
        <dbReference type="Proteomes" id="UP001310594"/>
    </source>
</evidence>
<evidence type="ECO:0000256" key="7">
    <source>
        <dbReference type="ARBA" id="ARBA00022884"/>
    </source>
</evidence>
<dbReference type="InterPro" id="IPR047189">
    <property type="entry name" value="RRM2_Nop12p-like"/>
</dbReference>
<dbReference type="EMBL" id="JAVRQU010000016">
    <property type="protein sequence ID" value="KAK5694131.1"/>
    <property type="molecule type" value="Genomic_DNA"/>
</dbReference>
<dbReference type="GO" id="GO:0019843">
    <property type="term" value="F:rRNA binding"/>
    <property type="evidence" value="ECO:0007669"/>
    <property type="project" value="TreeGrafter"/>
</dbReference>
<dbReference type="GO" id="GO:0005730">
    <property type="term" value="C:nucleolus"/>
    <property type="evidence" value="ECO:0007669"/>
    <property type="project" value="UniProtKB-SubCell"/>
</dbReference>
<dbReference type="CDD" id="cd12670">
    <property type="entry name" value="RRM2_Nop12p_like"/>
    <property type="match status" value="1"/>
</dbReference>
<feature type="compositionally biased region" description="Basic and acidic residues" evidence="10">
    <location>
        <begin position="1"/>
        <end position="14"/>
    </location>
</feature>
<feature type="compositionally biased region" description="Acidic residues" evidence="10">
    <location>
        <begin position="172"/>
        <end position="181"/>
    </location>
</feature>
<feature type="compositionally biased region" description="Basic and acidic residues" evidence="10">
    <location>
        <begin position="135"/>
        <end position="144"/>
    </location>
</feature>
<evidence type="ECO:0000256" key="8">
    <source>
        <dbReference type="ARBA" id="ARBA00023242"/>
    </source>
</evidence>
<organism evidence="12 13">
    <name type="scientific">Elasticomyces elasticus</name>
    <dbReference type="NCBI Taxonomy" id="574655"/>
    <lineage>
        <taxon>Eukaryota</taxon>
        <taxon>Fungi</taxon>
        <taxon>Dikarya</taxon>
        <taxon>Ascomycota</taxon>
        <taxon>Pezizomycotina</taxon>
        <taxon>Dothideomycetes</taxon>
        <taxon>Dothideomycetidae</taxon>
        <taxon>Mycosphaerellales</taxon>
        <taxon>Teratosphaeriaceae</taxon>
        <taxon>Elasticomyces</taxon>
    </lineage>
</organism>